<sequence length="86" mass="10373">MNDKELAEFLKYISPFEIYIVNRENELECLKCPFEVVLKEDISFLRKHQVVFVELVKVTRDLKTVFIIRGKAFFAFHFYIPDINKR</sequence>
<reference evidence="1 2" key="1">
    <citation type="submission" date="2016-02" db="EMBL/GenBank/DDBJ databases">
        <title>Draft genome sequence of Polaribacter atrinae KACC17473.</title>
        <authorList>
            <person name="Shin S.-K."/>
            <person name="Yi H."/>
        </authorList>
    </citation>
    <scope>NUCLEOTIDE SEQUENCE [LARGE SCALE GENOMIC DNA]</scope>
    <source>
        <strain evidence="1 2">KACC 17473</strain>
    </source>
</reference>
<keyword evidence="2" id="KW-1185">Reference proteome</keyword>
<accession>A0A176T5C1</accession>
<dbReference type="STRING" id="1333662.LPB303_14565"/>
<gene>
    <name evidence="1" type="ORF">LPB303_14565</name>
</gene>
<evidence type="ECO:0000313" key="1">
    <source>
        <dbReference type="EMBL" id="OAD42861.1"/>
    </source>
</evidence>
<dbReference type="Proteomes" id="UP000076923">
    <property type="component" value="Unassembled WGS sequence"/>
</dbReference>
<dbReference type="AlphaFoldDB" id="A0A176T5C1"/>
<evidence type="ECO:0000313" key="2">
    <source>
        <dbReference type="Proteomes" id="UP000076923"/>
    </source>
</evidence>
<organism evidence="1 2">
    <name type="scientific">Polaribacter atrinae</name>
    <dbReference type="NCBI Taxonomy" id="1333662"/>
    <lineage>
        <taxon>Bacteria</taxon>
        <taxon>Pseudomonadati</taxon>
        <taxon>Bacteroidota</taxon>
        <taxon>Flavobacteriia</taxon>
        <taxon>Flavobacteriales</taxon>
        <taxon>Flavobacteriaceae</taxon>
    </lineage>
</organism>
<dbReference type="RefSeq" id="WP_068451743.1">
    <property type="nucleotide sequence ID" value="NZ_CP150660.1"/>
</dbReference>
<dbReference type="OrthoDB" id="1366221at2"/>
<comment type="caution">
    <text evidence="1">The sequence shown here is derived from an EMBL/GenBank/DDBJ whole genome shotgun (WGS) entry which is preliminary data.</text>
</comment>
<dbReference type="EMBL" id="LVWE01000058">
    <property type="protein sequence ID" value="OAD42861.1"/>
    <property type="molecule type" value="Genomic_DNA"/>
</dbReference>
<name>A0A176T5C1_9FLAO</name>
<protein>
    <submittedName>
        <fullName evidence="1">Uncharacterized protein</fullName>
    </submittedName>
</protein>
<proteinExistence type="predicted"/>